<dbReference type="SUPFAM" id="SSF47384">
    <property type="entry name" value="Homodimeric domain of signal transducing histidine kinase"/>
    <property type="match status" value="1"/>
</dbReference>
<keyword evidence="5 8" id="KW-0418">Kinase</keyword>
<name>A0ABP9X4Z1_9CHLR</name>
<dbReference type="Pfam" id="PF10114">
    <property type="entry name" value="PocR"/>
    <property type="match status" value="1"/>
</dbReference>
<dbReference type="SMART" id="SM00387">
    <property type="entry name" value="HATPase_c"/>
    <property type="match status" value="1"/>
</dbReference>
<evidence type="ECO:0000256" key="1">
    <source>
        <dbReference type="ARBA" id="ARBA00000085"/>
    </source>
</evidence>
<protein>
    <recommendedName>
        <fullName evidence="2">histidine kinase</fullName>
        <ecNumber evidence="2">2.7.13.3</ecNumber>
    </recommendedName>
</protein>
<dbReference type="InterPro" id="IPR004358">
    <property type="entry name" value="Sig_transdc_His_kin-like_C"/>
</dbReference>
<evidence type="ECO:0000313" key="8">
    <source>
        <dbReference type="EMBL" id="GAA5530476.1"/>
    </source>
</evidence>
<dbReference type="PROSITE" id="PS50109">
    <property type="entry name" value="HIS_KIN"/>
    <property type="match status" value="1"/>
</dbReference>
<gene>
    <name evidence="8" type="primary">rcsC_37</name>
    <name evidence="8" type="ORF">Hgul01_04295</name>
</gene>
<keyword evidence="4" id="KW-0808">Transferase</keyword>
<dbReference type="InterPro" id="IPR050736">
    <property type="entry name" value="Sensor_HK_Regulatory"/>
</dbReference>
<sequence length="631" mass="71662">MHYLFDHPTCIRRTSPQHLASYAYGVRASCSVRHPAGDGVDDPRFLLFGPQRGNYRHWFDTYEIKPDNAPDWYALTFPKPTKLNVVYWMHGPMFDDHGWWTSLQVEYRDAEGAWHKVDDLQITPNYHFSPQRGDRKPFSAYAAHFNPVRTSAIRLIGQPSGKPQITTMAYLAADWSTCEGIAAHLRHIQQPSPAIFDLLPANTLWDTLASLRDLTKIAFDLQTSAGLGLDHFLEPQHYQRFHESQRQCFADDSLYQLIGQHAGWRKLGQTIEQAREQAYETKQPVIAQHHGGLVWLVVPVISNDTVLGTIENRNFIAQEPIDWQWHRCYAQELGLDWERYQTALEQISTFSQQQINATINHVQQLVRLAQQLLKDSQEIHTLKSSALAAEVFSRSKSTFMSMMSHELRTPLNAIIGYSELLIDDLSATNQAQSTDDARQIRSAGRHLLHVIETILQVANLESGASNVHYDDVDLEMLTNSLELSLRTQFQKRSNQLEIKIDPNASWVYSDSSKVRQIIFQLLNNANKFTDHGQVRLTIAPDSLDPEMLAFEVCDTGIGIDHEHLPLLFAEFSQLDASSTRRYDGTGMGLALCRHLARLLGGDIRVWSEPGIGSTFTLAIPRQSVMTPVNDL</sequence>
<dbReference type="InterPro" id="IPR018771">
    <property type="entry name" value="PocR_dom"/>
</dbReference>
<dbReference type="Pfam" id="PF02518">
    <property type="entry name" value="HATPase_c"/>
    <property type="match status" value="1"/>
</dbReference>
<evidence type="ECO:0000259" key="7">
    <source>
        <dbReference type="PROSITE" id="PS50109"/>
    </source>
</evidence>
<accession>A0ABP9X4Z1</accession>
<dbReference type="CDD" id="cd00082">
    <property type="entry name" value="HisKA"/>
    <property type="match status" value="1"/>
</dbReference>
<evidence type="ECO:0000256" key="6">
    <source>
        <dbReference type="ARBA" id="ARBA00023012"/>
    </source>
</evidence>
<dbReference type="CDD" id="cd16922">
    <property type="entry name" value="HATPase_EvgS-ArcB-TorS-like"/>
    <property type="match status" value="1"/>
</dbReference>
<keyword evidence="9" id="KW-1185">Reference proteome</keyword>
<dbReference type="SUPFAM" id="SSF55874">
    <property type="entry name" value="ATPase domain of HSP90 chaperone/DNA topoisomerase II/histidine kinase"/>
    <property type="match status" value="1"/>
</dbReference>
<evidence type="ECO:0000256" key="5">
    <source>
        <dbReference type="ARBA" id="ARBA00022777"/>
    </source>
</evidence>
<dbReference type="PANTHER" id="PTHR43711:SF26">
    <property type="entry name" value="SENSOR HISTIDINE KINASE RCSC"/>
    <property type="match status" value="1"/>
</dbReference>
<comment type="catalytic activity">
    <reaction evidence="1">
        <text>ATP + protein L-histidine = ADP + protein N-phospho-L-histidine.</text>
        <dbReference type="EC" id="2.7.13.3"/>
    </reaction>
</comment>
<dbReference type="Pfam" id="PF00512">
    <property type="entry name" value="HisKA"/>
    <property type="match status" value="1"/>
</dbReference>
<dbReference type="GO" id="GO:0016301">
    <property type="term" value="F:kinase activity"/>
    <property type="evidence" value="ECO:0007669"/>
    <property type="project" value="UniProtKB-KW"/>
</dbReference>
<evidence type="ECO:0000256" key="2">
    <source>
        <dbReference type="ARBA" id="ARBA00012438"/>
    </source>
</evidence>
<dbReference type="InterPro" id="IPR036890">
    <property type="entry name" value="HATPase_C_sf"/>
</dbReference>
<organism evidence="8 9">
    <name type="scientific">Herpetosiphon gulosus</name>
    <dbReference type="NCBI Taxonomy" id="1973496"/>
    <lineage>
        <taxon>Bacteria</taxon>
        <taxon>Bacillati</taxon>
        <taxon>Chloroflexota</taxon>
        <taxon>Chloroflexia</taxon>
        <taxon>Herpetosiphonales</taxon>
        <taxon>Herpetosiphonaceae</taxon>
        <taxon>Herpetosiphon</taxon>
    </lineage>
</organism>
<dbReference type="Proteomes" id="UP001428290">
    <property type="component" value="Unassembled WGS sequence"/>
</dbReference>
<keyword evidence="3" id="KW-0597">Phosphoprotein</keyword>
<dbReference type="PANTHER" id="PTHR43711">
    <property type="entry name" value="TWO-COMPONENT HISTIDINE KINASE"/>
    <property type="match status" value="1"/>
</dbReference>
<dbReference type="InterPro" id="IPR003661">
    <property type="entry name" value="HisK_dim/P_dom"/>
</dbReference>
<dbReference type="InterPro" id="IPR036097">
    <property type="entry name" value="HisK_dim/P_sf"/>
</dbReference>
<dbReference type="InterPro" id="IPR005467">
    <property type="entry name" value="His_kinase_dom"/>
</dbReference>
<dbReference type="SMART" id="SM00388">
    <property type="entry name" value="HisKA"/>
    <property type="match status" value="1"/>
</dbReference>
<evidence type="ECO:0000256" key="3">
    <source>
        <dbReference type="ARBA" id="ARBA00022553"/>
    </source>
</evidence>
<dbReference type="EC" id="2.7.13.3" evidence="2"/>
<reference evidence="8 9" key="1">
    <citation type="submission" date="2024-02" db="EMBL/GenBank/DDBJ databases">
        <title>Herpetosiphon gulosus NBRC 112829.</title>
        <authorList>
            <person name="Ichikawa N."/>
            <person name="Katano-Makiyama Y."/>
            <person name="Hidaka K."/>
        </authorList>
    </citation>
    <scope>NUCLEOTIDE SEQUENCE [LARGE SCALE GENOMIC DNA]</scope>
    <source>
        <strain evidence="8 9">NBRC 112829</strain>
    </source>
</reference>
<dbReference type="EMBL" id="BAABRU010000019">
    <property type="protein sequence ID" value="GAA5530476.1"/>
    <property type="molecule type" value="Genomic_DNA"/>
</dbReference>
<dbReference type="Gene3D" id="1.10.287.130">
    <property type="match status" value="1"/>
</dbReference>
<evidence type="ECO:0000256" key="4">
    <source>
        <dbReference type="ARBA" id="ARBA00022679"/>
    </source>
</evidence>
<dbReference type="InterPro" id="IPR003594">
    <property type="entry name" value="HATPase_dom"/>
</dbReference>
<evidence type="ECO:0000313" key="9">
    <source>
        <dbReference type="Proteomes" id="UP001428290"/>
    </source>
</evidence>
<dbReference type="PRINTS" id="PR00344">
    <property type="entry name" value="BCTRLSENSOR"/>
</dbReference>
<keyword evidence="6" id="KW-0902">Two-component regulatory system</keyword>
<comment type="caution">
    <text evidence="8">The sequence shown here is derived from an EMBL/GenBank/DDBJ whole genome shotgun (WGS) entry which is preliminary data.</text>
</comment>
<feature type="domain" description="Histidine kinase" evidence="7">
    <location>
        <begin position="402"/>
        <end position="623"/>
    </location>
</feature>
<dbReference type="Gene3D" id="3.30.565.10">
    <property type="entry name" value="Histidine kinase-like ATPase, C-terminal domain"/>
    <property type="match status" value="1"/>
</dbReference>
<proteinExistence type="predicted"/>
<dbReference type="RefSeq" id="WP_345724073.1">
    <property type="nucleotide sequence ID" value="NZ_BAABRU010000019.1"/>
</dbReference>